<reference evidence="1 2" key="1">
    <citation type="submission" date="2019-03" db="EMBL/GenBank/DDBJ databases">
        <title>The genome sequence of Candidatus Serratia symbiotica strain IS.</title>
        <authorList>
            <person name="Nikoh N."/>
            <person name="Koga R."/>
            <person name="Oshima K."/>
            <person name="Hattori M."/>
            <person name="Fukatsu T."/>
        </authorList>
    </citation>
    <scope>NUCLEOTIDE SEQUENCE [LARGE SCALE GENOMIC DNA]</scope>
    <source>
        <strain evidence="1 2">IS</strain>
    </source>
</reference>
<evidence type="ECO:0000313" key="1">
    <source>
        <dbReference type="EMBL" id="BBI92556.1"/>
    </source>
</evidence>
<evidence type="ECO:0000313" key="2">
    <source>
        <dbReference type="Proteomes" id="UP000324392"/>
    </source>
</evidence>
<dbReference type="AlphaFoldDB" id="A0A455VPD8"/>
<organism evidence="1 2">
    <name type="scientific">Serratia symbiotica</name>
    <dbReference type="NCBI Taxonomy" id="138074"/>
    <lineage>
        <taxon>Bacteria</taxon>
        <taxon>Pseudomonadati</taxon>
        <taxon>Pseudomonadota</taxon>
        <taxon>Gammaproteobacteria</taxon>
        <taxon>Enterobacterales</taxon>
        <taxon>Yersiniaceae</taxon>
        <taxon>Serratia</taxon>
    </lineage>
</organism>
<protein>
    <submittedName>
        <fullName evidence="1">Uncharacterized protein</fullName>
    </submittedName>
</protein>
<sequence>MIRERFSTINIHQVLSVIFNGKSDGIRIFLSVLQAILPSGLGQL</sequence>
<name>A0A455VPD8_9GAMM</name>
<proteinExistence type="predicted"/>
<dbReference type="Proteomes" id="UP000324392">
    <property type="component" value="Chromosome"/>
</dbReference>
<accession>A0A455VPD8</accession>
<gene>
    <name evidence="1" type="ORF">SSYIS1_23290</name>
</gene>
<dbReference type="EMBL" id="AP019531">
    <property type="protein sequence ID" value="BBI92556.1"/>
    <property type="molecule type" value="Genomic_DNA"/>
</dbReference>